<evidence type="ECO:0000313" key="1">
    <source>
        <dbReference type="EMBL" id="MBX38083.1"/>
    </source>
</evidence>
<sequence length="25" mass="2667">MNFARNSTGILLGKGTAFTFNMGFA</sequence>
<proteinExistence type="predicted"/>
<reference evidence="1" key="1">
    <citation type="submission" date="2018-02" db="EMBL/GenBank/DDBJ databases">
        <title>Rhizophora mucronata_Transcriptome.</title>
        <authorList>
            <person name="Meera S.P."/>
            <person name="Sreeshan A."/>
            <person name="Augustine A."/>
        </authorList>
    </citation>
    <scope>NUCLEOTIDE SEQUENCE</scope>
    <source>
        <tissue evidence="1">Leaf</tissue>
    </source>
</reference>
<protein>
    <submittedName>
        <fullName evidence="1">Uncharacterized protein</fullName>
    </submittedName>
</protein>
<organism evidence="1">
    <name type="scientific">Rhizophora mucronata</name>
    <name type="common">Asiatic mangrove</name>
    <dbReference type="NCBI Taxonomy" id="61149"/>
    <lineage>
        <taxon>Eukaryota</taxon>
        <taxon>Viridiplantae</taxon>
        <taxon>Streptophyta</taxon>
        <taxon>Embryophyta</taxon>
        <taxon>Tracheophyta</taxon>
        <taxon>Spermatophyta</taxon>
        <taxon>Magnoliopsida</taxon>
        <taxon>eudicotyledons</taxon>
        <taxon>Gunneridae</taxon>
        <taxon>Pentapetalae</taxon>
        <taxon>rosids</taxon>
        <taxon>fabids</taxon>
        <taxon>Malpighiales</taxon>
        <taxon>Rhizophoraceae</taxon>
        <taxon>Rhizophora</taxon>
    </lineage>
</organism>
<dbReference type="EMBL" id="GGEC01057599">
    <property type="protein sequence ID" value="MBX38083.1"/>
    <property type="molecule type" value="Transcribed_RNA"/>
</dbReference>
<name>A0A2P2N6K3_RHIMU</name>
<accession>A0A2P2N6K3</accession>
<dbReference type="AlphaFoldDB" id="A0A2P2N6K3"/>